<keyword evidence="5 7" id="KW-0732">Signal</keyword>
<dbReference type="InterPro" id="IPR005948">
    <property type="entry name" value="ThiB-like"/>
</dbReference>
<keyword evidence="4" id="KW-0813">Transport</keyword>
<dbReference type="Pfam" id="PF01547">
    <property type="entry name" value="SBP_bac_1"/>
    <property type="match status" value="1"/>
</dbReference>
<name>A0AAN0RG60_9RHOB</name>
<evidence type="ECO:0000256" key="5">
    <source>
        <dbReference type="ARBA" id="ARBA00022729"/>
    </source>
</evidence>
<dbReference type="GO" id="GO:0030976">
    <property type="term" value="F:thiamine pyrophosphate binding"/>
    <property type="evidence" value="ECO:0007669"/>
    <property type="project" value="TreeGrafter"/>
</dbReference>
<feature type="chain" id="PRO_5042858063" description="Thiamine-binding periplasmic protein" evidence="7">
    <location>
        <begin position="23"/>
        <end position="329"/>
    </location>
</feature>
<dbReference type="GO" id="GO:0030975">
    <property type="term" value="F:thiamine binding"/>
    <property type="evidence" value="ECO:0007669"/>
    <property type="project" value="InterPro"/>
</dbReference>
<comment type="subcellular location">
    <subcellularLocation>
        <location evidence="1">Periplasm</location>
    </subcellularLocation>
</comment>
<evidence type="ECO:0000256" key="6">
    <source>
        <dbReference type="ARBA" id="ARBA00022764"/>
    </source>
</evidence>
<dbReference type="SUPFAM" id="SSF53850">
    <property type="entry name" value="Periplasmic binding protein-like II"/>
    <property type="match status" value="1"/>
</dbReference>
<dbReference type="NCBIfam" id="TIGR01276">
    <property type="entry name" value="thiB"/>
    <property type="match status" value="1"/>
</dbReference>
<dbReference type="GO" id="GO:0015888">
    <property type="term" value="P:thiamine transport"/>
    <property type="evidence" value="ECO:0007669"/>
    <property type="project" value="InterPro"/>
</dbReference>
<comment type="similarity">
    <text evidence="2">Belongs to the bacterial solute-binding protein 1 family.</text>
</comment>
<evidence type="ECO:0000313" key="8">
    <source>
        <dbReference type="EMBL" id="AII85604.1"/>
    </source>
</evidence>
<dbReference type="PANTHER" id="PTHR30006">
    <property type="entry name" value="THIAMINE-BINDING PERIPLASMIC PROTEIN-RELATED"/>
    <property type="match status" value="1"/>
</dbReference>
<proteinExistence type="inferred from homology"/>
<dbReference type="GO" id="GO:0030288">
    <property type="term" value="C:outer membrane-bounded periplasmic space"/>
    <property type="evidence" value="ECO:0007669"/>
    <property type="project" value="InterPro"/>
</dbReference>
<evidence type="ECO:0000256" key="7">
    <source>
        <dbReference type="SAM" id="SignalP"/>
    </source>
</evidence>
<dbReference type="Proteomes" id="UP000028680">
    <property type="component" value="Chromosome"/>
</dbReference>
<evidence type="ECO:0000256" key="3">
    <source>
        <dbReference type="ARBA" id="ARBA00019815"/>
    </source>
</evidence>
<dbReference type="InterPro" id="IPR006059">
    <property type="entry name" value="SBP"/>
</dbReference>
<protein>
    <recommendedName>
        <fullName evidence="3">Thiamine-binding periplasmic protein</fullName>
    </recommendedName>
</protein>
<dbReference type="NCBIfam" id="TIGR01254">
    <property type="entry name" value="sfuA"/>
    <property type="match status" value="1"/>
</dbReference>
<dbReference type="CDD" id="cd13545">
    <property type="entry name" value="PBP2_TbpA"/>
    <property type="match status" value="1"/>
</dbReference>
<dbReference type="KEGG" id="ptp:RCA23_c00310"/>
<keyword evidence="9" id="KW-1185">Reference proteome</keyword>
<organism evidence="8 9">
    <name type="scientific">Planktomarina temperata RCA23</name>
    <dbReference type="NCBI Taxonomy" id="666509"/>
    <lineage>
        <taxon>Bacteria</taxon>
        <taxon>Pseudomonadati</taxon>
        <taxon>Pseudomonadota</taxon>
        <taxon>Alphaproteobacteria</taxon>
        <taxon>Rhodobacterales</taxon>
        <taxon>Paracoccaceae</taxon>
        <taxon>Planktomarina</taxon>
    </lineage>
</organism>
<dbReference type="Gene3D" id="3.40.190.10">
    <property type="entry name" value="Periplasmic binding protein-like II"/>
    <property type="match status" value="2"/>
</dbReference>
<feature type="signal peptide" evidence="7">
    <location>
        <begin position="1"/>
        <end position="22"/>
    </location>
</feature>
<gene>
    <name evidence="8" type="primary">thiB</name>
    <name evidence="8" type="ORF">RCA23_c00310</name>
</gene>
<evidence type="ECO:0000256" key="1">
    <source>
        <dbReference type="ARBA" id="ARBA00004418"/>
    </source>
</evidence>
<reference evidence="8 9" key="1">
    <citation type="journal article" date="2014" name="ISME J.">
        <title>Adaptation of an abundant Roseobacter RCA organism to pelagic systems revealed by genomic and transcriptomic analyses.</title>
        <authorList>
            <person name="Voget S."/>
            <person name="Wemheuer B."/>
            <person name="Brinkhoff T."/>
            <person name="Vollmers J."/>
            <person name="Dietrich S."/>
            <person name="Giebel H.A."/>
            <person name="Beardsley C."/>
            <person name="Sardemann C."/>
            <person name="Bakenhus I."/>
            <person name="Billerbeck S."/>
            <person name="Daniel R."/>
            <person name="Simon M."/>
        </authorList>
    </citation>
    <scope>NUCLEOTIDE SEQUENCE [LARGE SCALE GENOMIC DNA]</scope>
    <source>
        <strain evidence="8 9">RCA23</strain>
    </source>
</reference>
<dbReference type="PANTHER" id="PTHR30006:SF3">
    <property type="entry name" value="THIAMINE-BINDING PERIPLASMIC PROTEIN"/>
    <property type="match status" value="1"/>
</dbReference>
<dbReference type="EMBL" id="CP003984">
    <property type="protein sequence ID" value="AII85604.1"/>
    <property type="molecule type" value="Genomic_DNA"/>
</dbReference>
<evidence type="ECO:0000313" key="9">
    <source>
        <dbReference type="Proteomes" id="UP000028680"/>
    </source>
</evidence>
<dbReference type="InterPro" id="IPR005967">
    <property type="entry name" value="ThiB"/>
</dbReference>
<keyword evidence="6" id="KW-0574">Periplasm</keyword>
<accession>A0AAN0RG60</accession>
<dbReference type="AlphaFoldDB" id="A0AAN0RG60"/>
<evidence type="ECO:0000256" key="2">
    <source>
        <dbReference type="ARBA" id="ARBA00008520"/>
    </source>
</evidence>
<sequence length="329" mass="35310">MEIKMKLTSLFAGLFFTSAAVAETPVLTVYTYDSFISDWGPGPAVESAFEARCGCDLQMIGAGDGAALLSRLRLEGTRTEADVVLGLDTNLTAAAAETGLFSPMSLSADYAVPGGWSDTHFVPFDWGYFAFVHNTDLTAPTSFRSLAASDLKIVIQDPRSSTPGLGLLLWVKAAYGDAAGDIWADLSDNIVTVTAGWSEAYGMFLEGEADLVLSYTTSPAYHVIAEADASKTFALFDEGHYMQIEVAGKLATTDQNALADLFLQFMVSDEFQSIIPTTNWMFPAVTPKTGLPDGFPQALRAEQSLIFSPEEAAAQRSAALEEWQSALAR</sequence>
<evidence type="ECO:0000256" key="4">
    <source>
        <dbReference type="ARBA" id="ARBA00022448"/>
    </source>
</evidence>